<gene>
    <name evidence="1" type="ORF">EWF95_02645</name>
</gene>
<protein>
    <submittedName>
        <fullName evidence="1">Uncharacterized protein</fullName>
    </submittedName>
</protein>
<sequence length="59" mass="6934">MGDLDQYDSETVYLAFWLQDRIYKDGIEGIHYMRKARLWAEANAADRTAKQITIALRKL</sequence>
<reference evidence="1 2" key="1">
    <citation type="submission" date="2019-02" db="EMBL/GenBank/DDBJ databases">
        <title>Halonotius sp. a new haloqrchaeon isolated from saline water.</title>
        <authorList>
            <person name="Duran-Viseras A."/>
            <person name="Sanchez-Porro C."/>
            <person name="Ventosa A."/>
        </authorList>
    </citation>
    <scope>NUCLEOTIDE SEQUENCE [LARGE SCALE GENOMIC DNA]</scope>
    <source>
        <strain evidence="1 2">F9-27</strain>
    </source>
</reference>
<proteinExistence type="predicted"/>
<dbReference type="RefSeq" id="WP_142442506.1">
    <property type="nucleotide sequence ID" value="NZ_SESI01000001.1"/>
</dbReference>
<evidence type="ECO:0000313" key="2">
    <source>
        <dbReference type="Proteomes" id="UP000315385"/>
    </source>
</evidence>
<comment type="caution">
    <text evidence="1">The sequence shown here is derived from an EMBL/GenBank/DDBJ whole genome shotgun (WGS) entry which is preliminary data.</text>
</comment>
<dbReference type="EMBL" id="SESI01000001">
    <property type="protein sequence ID" value="TQQ81853.1"/>
    <property type="molecule type" value="Genomic_DNA"/>
</dbReference>
<dbReference type="Proteomes" id="UP000315385">
    <property type="component" value="Unassembled WGS sequence"/>
</dbReference>
<dbReference type="AlphaFoldDB" id="A0A544QQY3"/>
<name>A0A544QQY3_9EURY</name>
<keyword evidence="2" id="KW-1185">Reference proteome</keyword>
<organism evidence="1 2">
    <name type="scientific">Halonotius roseus</name>
    <dbReference type="NCBI Taxonomy" id="2511997"/>
    <lineage>
        <taxon>Archaea</taxon>
        <taxon>Methanobacteriati</taxon>
        <taxon>Methanobacteriota</taxon>
        <taxon>Stenosarchaea group</taxon>
        <taxon>Halobacteria</taxon>
        <taxon>Halobacteriales</taxon>
        <taxon>Haloferacaceae</taxon>
        <taxon>Halonotius</taxon>
    </lineage>
</organism>
<dbReference type="OrthoDB" id="346265at2157"/>
<accession>A0A544QQY3</accession>
<evidence type="ECO:0000313" key="1">
    <source>
        <dbReference type="EMBL" id="TQQ81853.1"/>
    </source>
</evidence>